<accession>A0A7W9B6R4</accession>
<evidence type="ECO:0000313" key="2">
    <source>
        <dbReference type="Proteomes" id="UP000537161"/>
    </source>
</evidence>
<reference evidence="1 2" key="1">
    <citation type="submission" date="2020-08" db="EMBL/GenBank/DDBJ databases">
        <title>Genomic Encyclopedia of Type Strains, Phase IV (KMG-IV): sequencing the most valuable type-strain genomes for metagenomic binning, comparative biology and taxonomic classification.</title>
        <authorList>
            <person name="Goeker M."/>
        </authorList>
    </citation>
    <scope>NUCLEOTIDE SEQUENCE [LARGE SCALE GENOMIC DNA]</scope>
    <source>
        <strain evidence="1 2">DSM 27163</strain>
    </source>
</reference>
<name>A0A7W9B6R4_9SPHN</name>
<comment type="caution">
    <text evidence="1">The sequence shown here is derived from an EMBL/GenBank/DDBJ whole genome shotgun (WGS) entry which is preliminary data.</text>
</comment>
<dbReference type="Proteomes" id="UP000537161">
    <property type="component" value="Unassembled WGS sequence"/>
</dbReference>
<dbReference type="EMBL" id="JACIJH010000008">
    <property type="protein sequence ID" value="MBB5707304.1"/>
    <property type="molecule type" value="Genomic_DNA"/>
</dbReference>
<organism evidence="1 2">
    <name type="scientific">Sphingopyxis panaciterrulae</name>
    <dbReference type="NCBI Taxonomy" id="462372"/>
    <lineage>
        <taxon>Bacteria</taxon>
        <taxon>Pseudomonadati</taxon>
        <taxon>Pseudomonadota</taxon>
        <taxon>Alphaproteobacteria</taxon>
        <taxon>Sphingomonadales</taxon>
        <taxon>Sphingomonadaceae</taxon>
        <taxon>Sphingopyxis</taxon>
    </lineage>
</organism>
<evidence type="ECO:0000313" key="1">
    <source>
        <dbReference type="EMBL" id="MBB5707304.1"/>
    </source>
</evidence>
<dbReference type="AlphaFoldDB" id="A0A7W9B6R4"/>
<proteinExistence type="predicted"/>
<gene>
    <name evidence="1" type="ORF">FHR21_002667</name>
</gene>
<keyword evidence="2" id="KW-1185">Reference proteome</keyword>
<protein>
    <submittedName>
        <fullName evidence="1">Uncharacterized protein</fullName>
    </submittedName>
</protein>
<sequence>MHDHLAPARLFGAQNQAFFAMQAVNLCVPDHLYVRFDPA</sequence>